<accession>A0A2U3LW71</accession>
<name>A0A2U3LW71_9FIRM</name>
<gene>
    <name evidence="3" type="ORF">SBF1_8850001</name>
</gene>
<dbReference type="Pfam" id="PF05598">
    <property type="entry name" value="DUF772"/>
    <property type="match status" value="1"/>
</dbReference>
<proteinExistence type="predicted"/>
<protein>
    <submittedName>
        <fullName evidence="3">Transposase</fullName>
    </submittedName>
</protein>
<dbReference type="AlphaFoldDB" id="A0A2U3LW71"/>
<dbReference type="EMBL" id="OMOF01000873">
    <property type="protein sequence ID" value="SPF56175.1"/>
    <property type="molecule type" value="Genomic_DNA"/>
</dbReference>
<evidence type="ECO:0000313" key="3">
    <source>
        <dbReference type="EMBL" id="SPF56175.1"/>
    </source>
</evidence>
<dbReference type="InterPro" id="IPR008490">
    <property type="entry name" value="Transposase_InsH_N"/>
</dbReference>
<dbReference type="InterPro" id="IPR047629">
    <property type="entry name" value="IS1182_transpos"/>
</dbReference>
<feature type="domain" description="Transposase DDE" evidence="2">
    <location>
        <begin position="315"/>
        <end position="447"/>
    </location>
</feature>
<reference evidence="4" key="1">
    <citation type="submission" date="2018-02" db="EMBL/GenBank/DDBJ databases">
        <authorList>
            <person name="Hausmann B."/>
        </authorList>
    </citation>
    <scope>NUCLEOTIDE SEQUENCE [LARGE SCALE GENOMIC DNA]</scope>
    <source>
        <strain evidence="4">Peat soil MAG SbF1</strain>
    </source>
</reference>
<evidence type="ECO:0000259" key="1">
    <source>
        <dbReference type="Pfam" id="PF05598"/>
    </source>
</evidence>
<dbReference type="PANTHER" id="PTHR33408:SF2">
    <property type="entry name" value="TRANSPOSASE DDE DOMAIN-CONTAINING PROTEIN"/>
    <property type="match status" value="1"/>
</dbReference>
<dbReference type="PANTHER" id="PTHR33408">
    <property type="entry name" value="TRANSPOSASE"/>
    <property type="match status" value="1"/>
</dbReference>
<evidence type="ECO:0000313" key="4">
    <source>
        <dbReference type="Proteomes" id="UP000238916"/>
    </source>
</evidence>
<dbReference type="Pfam" id="PF13751">
    <property type="entry name" value="DDE_Tnp_1_6"/>
    <property type="match status" value="1"/>
</dbReference>
<sequence>MNHFYSSRKIEIACKRDINFMYLLEGAPAPDHATIARFRSLHFAPAAKNILAQMTRLLAANREISFKNIFIDGTKMEAVSNKYTFVWKKSVTKNQQKLMDKIPVLFQEIEASFGIKIVYANQIKQYHLKKLRKQLKRLQMQKGITFVYGIGKRKSLLQKKIEQLDEYIHRLKKYNQYLHIAGSRNSFSKTDHDATFMRMKEDAMKNGQLKPAYNIQFGIDSEYVVWITAGSQPTDTTTMIPFLEGLKQSVSHLYPNVVADSGYESEENYLYLEKNVQAAYIKPSNYEQRKTRKYRSDIGRRENMIYDAENDCYLCSNQKNIVKIGTRKSKSKTGYISEKTCYACEDCKGCPLKSKCIKENNSKLPLEERSKHFEVSKIFQQKREEASNRIQTPKGKMLRMNRSIQSEGAFGEVKADMNFRIFLCRGTQNILAETILLGLAHNVNKLHNKIQCGRCGSYLHALKTA</sequence>
<dbReference type="NCBIfam" id="NF033551">
    <property type="entry name" value="transpos_IS1182"/>
    <property type="match status" value="1"/>
</dbReference>
<organism evidence="3 4">
    <name type="scientific">Candidatus Desulfosporosinus infrequens</name>
    <dbReference type="NCBI Taxonomy" id="2043169"/>
    <lineage>
        <taxon>Bacteria</taxon>
        <taxon>Bacillati</taxon>
        <taxon>Bacillota</taxon>
        <taxon>Clostridia</taxon>
        <taxon>Eubacteriales</taxon>
        <taxon>Desulfitobacteriaceae</taxon>
        <taxon>Desulfosporosinus</taxon>
    </lineage>
</organism>
<feature type="domain" description="Transposase InsH N-terminal" evidence="1">
    <location>
        <begin position="3"/>
        <end position="40"/>
    </location>
</feature>
<dbReference type="InterPro" id="IPR025668">
    <property type="entry name" value="Tnp_DDE_dom"/>
</dbReference>
<evidence type="ECO:0000259" key="2">
    <source>
        <dbReference type="Pfam" id="PF13751"/>
    </source>
</evidence>
<dbReference type="Proteomes" id="UP000238916">
    <property type="component" value="Unassembled WGS sequence"/>
</dbReference>